<evidence type="ECO:0000313" key="9">
    <source>
        <dbReference type="EMBL" id="MDQ7176195.1"/>
    </source>
</evidence>
<dbReference type="Proteomes" id="UP000242704">
    <property type="component" value="Unassembled WGS sequence"/>
</dbReference>
<sequence length="257" mass="29475">MLVKQKGIIIKAVDYGESDRIITILNEHGAKIPIMVRRAKKIKSGVQATTQPFVEALFIFNKFRGMGTLNSIDVIHLNYNMRVDIFTNSYASLCLETIERSMENDEVNQANYQLLTFAIQRINNGISPQLIANIVMLKCLPRYGVTIALDHCVLSHSTEAKYFSAYSFKYNGVLSDQKRHLDEHALPLSNKTIYITHLLQTLPLSKINELHVHQNIIDEMSSFILLIYKEYIGMYFKSQRLINQLKRTHIDASSNDH</sequence>
<gene>
    <name evidence="7 10" type="primary">recO</name>
    <name evidence="10" type="ORF">BU653_10175</name>
    <name evidence="9" type="ORF">RCF65_09350</name>
</gene>
<evidence type="ECO:0000313" key="10">
    <source>
        <dbReference type="EMBL" id="PTG11786.1"/>
    </source>
</evidence>
<dbReference type="EMBL" id="JAVGJF010000072">
    <property type="protein sequence ID" value="MDQ7176195.1"/>
    <property type="molecule type" value="Genomic_DNA"/>
</dbReference>
<evidence type="ECO:0000256" key="1">
    <source>
        <dbReference type="ARBA" id="ARBA00007452"/>
    </source>
</evidence>
<organism evidence="10 11">
    <name type="scientific">Staphylococcus chromogenes</name>
    <name type="common">Staphylococcus hyicus subsp. chromogenes</name>
    <dbReference type="NCBI Taxonomy" id="46126"/>
    <lineage>
        <taxon>Bacteria</taxon>
        <taxon>Bacillati</taxon>
        <taxon>Bacillota</taxon>
        <taxon>Bacilli</taxon>
        <taxon>Bacillales</taxon>
        <taxon>Staphylococcaceae</taxon>
        <taxon>Staphylococcus</taxon>
    </lineage>
</organism>
<dbReference type="EMBL" id="PZBZ01000067">
    <property type="protein sequence ID" value="PTG11786.1"/>
    <property type="molecule type" value="Genomic_DNA"/>
</dbReference>
<accession>A0AAE5SYS7</accession>
<comment type="similarity">
    <text evidence="1 7">Belongs to the RecO family.</text>
</comment>
<dbReference type="AlphaFoldDB" id="A0AAE5SYS7"/>
<name>A0AAE5SYS7_STACR</name>
<dbReference type="GO" id="GO:0043590">
    <property type="term" value="C:bacterial nucleoid"/>
    <property type="evidence" value="ECO:0007669"/>
    <property type="project" value="TreeGrafter"/>
</dbReference>
<reference evidence="10 11" key="1">
    <citation type="journal article" date="2016" name="Front. Microbiol.">
        <title>Comprehensive Phylogenetic Analysis of Bovine Non-aureus Staphylococci Species Based on Whole-Genome Sequencing.</title>
        <authorList>
            <person name="Naushad S."/>
            <person name="Barkema H.W."/>
            <person name="Luby C."/>
            <person name="Condas L.A."/>
            <person name="Nobrega D.B."/>
            <person name="Carson D.A."/>
            <person name="De Buck J."/>
        </authorList>
    </citation>
    <scope>NUCLEOTIDE SEQUENCE [LARGE SCALE GENOMIC DNA]</scope>
    <source>
        <strain evidence="10 11">SNUC 505</strain>
    </source>
</reference>
<dbReference type="InterPro" id="IPR022572">
    <property type="entry name" value="DNA_rep/recomb_RecO_N"/>
</dbReference>
<dbReference type="InterPro" id="IPR042242">
    <property type="entry name" value="RecO_C"/>
</dbReference>
<dbReference type="SUPFAM" id="SSF57863">
    <property type="entry name" value="ArfGap/RecO-like zinc finger"/>
    <property type="match status" value="1"/>
</dbReference>
<evidence type="ECO:0000256" key="5">
    <source>
        <dbReference type="ARBA" id="ARBA00023204"/>
    </source>
</evidence>
<dbReference type="SUPFAM" id="SSF50249">
    <property type="entry name" value="Nucleic acid-binding proteins"/>
    <property type="match status" value="1"/>
</dbReference>
<reference evidence="9 12" key="3">
    <citation type="submission" date="2023-08" db="EMBL/GenBank/DDBJ databases">
        <title>Whole genome sequencing of Staphylococcus chromogenes NNSch 2386.</title>
        <authorList>
            <person name="Kropotov V.S."/>
            <person name="Boriskina E.V."/>
            <person name="Gordinskaya N.A."/>
            <person name="Shkurkina I.S."/>
            <person name="Kryazhev D.V."/>
            <person name="Alekseeva A.E."/>
            <person name="Makhova M.A."/>
        </authorList>
    </citation>
    <scope>NUCLEOTIDE SEQUENCE [LARGE SCALE GENOMIC DNA]</scope>
    <source>
        <strain evidence="9 12">NNSch 2386</strain>
    </source>
</reference>
<dbReference type="InterPro" id="IPR003717">
    <property type="entry name" value="RecO"/>
</dbReference>
<dbReference type="Gene3D" id="2.40.50.140">
    <property type="entry name" value="Nucleic acid-binding proteins"/>
    <property type="match status" value="1"/>
</dbReference>
<evidence type="ECO:0000256" key="4">
    <source>
        <dbReference type="ARBA" id="ARBA00023172"/>
    </source>
</evidence>
<keyword evidence="3 7" id="KW-0227">DNA damage</keyword>
<comment type="function">
    <text evidence="7">Involved in DNA repair and RecF pathway recombination.</text>
</comment>
<evidence type="ECO:0000313" key="12">
    <source>
        <dbReference type="Proteomes" id="UP001240157"/>
    </source>
</evidence>
<dbReference type="PANTHER" id="PTHR33991">
    <property type="entry name" value="DNA REPAIR PROTEIN RECO"/>
    <property type="match status" value="1"/>
</dbReference>
<evidence type="ECO:0000256" key="7">
    <source>
        <dbReference type="HAMAP-Rule" id="MF_00201"/>
    </source>
</evidence>
<proteinExistence type="inferred from homology"/>
<feature type="domain" description="DNA replication/recombination mediator RecO N-terminal" evidence="8">
    <location>
        <begin position="1"/>
        <end position="76"/>
    </location>
</feature>
<evidence type="ECO:0000259" key="8">
    <source>
        <dbReference type="Pfam" id="PF11967"/>
    </source>
</evidence>
<dbReference type="GO" id="GO:0006302">
    <property type="term" value="P:double-strand break repair"/>
    <property type="evidence" value="ECO:0007669"/>
    <property type="project" value="TreeGrafter"/>
</dbReference>
<dbReference type="PANTHER" id="PTHR33991:SF1">
    <property type="entry name" value="DNA REPAIR PROTEIN RECO"/>
    <property type="match status" value="1"/>
</dbReference>
<keyword evidence="5 7" id="KW-0234">DNA repair</keyword>
<comment type="caution">
    <text evidence="10">The sequence shown here is derived from an EMBL/GenBank/DDBJ whole genome shotgun (WGS) entry which is preliminary data.</text>
</comment>
<dbReference type="Pfam" id="PF02565">
    <property type="entry name" value="RecO_C"/>
    <property type="match status" value="1"/>
</dbReference>
<evidence type="ECO:0000256" key="3">
    <source>
        <dbReference type="ARBA" id="ARBA00022763"/>
    </source>
</evidence>
<dbReference type="InterPro" id="IPR037278">
    <property type="entry name" value="ARFGAP/RecO"/>
</dbReference>
<dbReference type="Proteomes" id="UP001240157">
    <property type="component" value="Unassembled WGS sequence"/>
</dbReference>
<dbReference type="Gene3D" id="1.20.1440.120">
    <property type="entry name" value="Recombination protein O, C-terminal domain"/>
    <property type="match status" value="1"/>
</dbReference>
<dbReference type="InterPro" id="IPR012340">
    <property type="entry name" value="NA-bd_OB-fold"/>
</dbReference>
<evidence type="ECO:0000313" key="11">
    <source>
        <dbReference type="Proteomes" id="UP000242704"/>
    </source>
</evidence>
<keyword evidence="4 7" id="KW-0233">DNA recombination</keyword>
<dbReference type="Pfam" id="PF11967">
    <property type="entry name" value="RecO_N"/>
    <property type="match status" value="1"/>
</dbReference>
<reference evidence="10" key="2">
    <citation type="submission" date="2018-03" db="EMBL/GenBank/DDBJ databases">
        <authorList>
            <person name="Naushad S."/>
        </authorList>
    </citation>
    <scope>NUCLEOTIDE SEQUENCE</scope>
    <source>
        <strain evidence="10">SNUC 505</strain>
    </source>
</reference>
<protein>
    <recommendedName>
        <fullName evidence="2 7">DNA repair protein RecO</fullName>
    </recommendedName>
    <alternativeName>
        <fullName evidence="6 7">Recombination protein O</fullName>
    </alternativeName>
</protein>
<dbReference type="GO" id="GO:0006310">
    <property type="term" value="P:DNA recombination"/>
    <property type="evidence" value="ECO:0007669"/>
    <property type="project" value="UniProtKB-UniRule"/>
</dbReference>
<evidence type="ECO:0000256" key="2">
    <source>
        <dbReference type="ARBA" id="ARBA00021310"/>
    </source>
</evidence>
<dbReference type="NCBIfam" id="TIGR00613">
    <property type="entry name" value="reco"/>
    <property type="match status" value="1"/>
</dbReference>
<evidence type="ECO:0000256" key="6">
    <source>
        <dbReference type="ARBA" id="ARBA00033409"/>
    </source>
</evidence>
<dbReference type="HAMAP" id="MF_00201">
    <property type="entry name" value="RecO"/>
    <property type="match status" value="1"/>
</dbReference>
<dbReference type="RefSeq" id="WP_105965451.1">
    <property type="nucleotide sequence ID" value="NZ_CP084719.1"/>
</dbReference>